<organism evidence="2 3">
    <name type="scientific">Alistipes onderdonkii</name>
    <dbReference type="NCBI Taxonomy" id="328813"/>
    <lineage>
        <taxon>Bacteria</taxon>
        <taxon>Pseudomonadati</taxon>
        <taxon>Bacteroidota</taxon>
        <taxon>Bacteroidia</taxon>
        <taxon>Bacteroidales</taxon>
        <taxon>Rikenellaceae</taxon>
        <taxon>Alistipes</taxon>
    </lineage>
</organism>
<keyword evidence="2" id="KW-0378">Hydrolase</keyword>
<dbReference type="EMBL" id="VVXH01000007">
    <property type="protein sequence ID" value="KAA2378596.1"/>
    <property type="molecule type" value="Genomic_DNA"/>
</dbReference>
<dbReference type="Pfam" id="PF09992">
    <property type="entry name" value="NAGPA"/>
    <property type="match status" value="1"/>
</dbReference>
<dbReference type="InterPro" id="IPR018711">
    <property type="entry name" value="NAGPA"/>
</dbReference>
<dbReference type="GO" id="GO:0016798">
    <property type="term" value="F:hydrolase activity, acting on glycosyl bonds"/>
    <property type="evidence" value="ECO:0007669"/>
    <property type="project" value="UniProtKB-KW"/>
</dbReference>
<gene>
    <name evidence="2" type="ORF">F2Y10_09255</name>
</gene>
<dbReference type="PROSITE" id="PS51257">
    <property type="entry name" value="PROKAR_LIPOPROTEIN"/>
    <property type="match status" value="1"/>
</dbReference>
<dbReference type="Proteomes" id="UP000322940">
    <property type="component" value="Unassembled WGS sequence"/>
</dbReference>
<accession>A0A5B3GYW6</accession>
<keyword evidence="2" id="KW-0326">Glycosidase</keyword>
<dbReference type="PANTHER" id="PTHR40446">
    <property type="entry name" value="N-ACETYLGLUCOSAMINE-1-PHOSPHODIESTER ALPHA-N-ACETYLGLUCOSAMINIDASE"/>
    <property type="match status" value="1"/>
</dbReference>
<reference evidence="2 3" key="1">
    <citation type="journal article" date="2019" name="Nat. Med.">
        <title>A library of human gut bacterial isolates paired with longitudinal multiomics data enables mechanistic microbiome research.</title>
        <authorList>
            <person name="Poyet M."/>
            <person name="Groussin M."/>
            <person name="Gibbons S.M."/>
            <person name="Avila-Pacheco J."/>
            <person name="Jiang X."/>
            <person name="Kearney S.M."/>
            <person name="Perrotta A.R."/>
            <person name="Berdy B."/>
            <person name="Zhao S."/>
            <person name="Lieberman T.D."/>
            <person name="Swanson P.K."/>
            <person name="Smith M."/>
            <person name="Roesemann S."/>
            <person name="Alexander J.E."/>
            <person name="Rich S.A."/>
            <person name="Livny J."/>
            <person name="Vlamakis H."/>
            <person name="Clish C."/>
            <person name="Bullock K."/>
            <person name="Deik A."/>
            <person name="Scott J."/>
            <person name="Pierce K.A."/>
            <person name="Xavier R.J."/>
            <person name="Alm E.J."/>
        </authorList>
    </citation>
    <scope>NUCLEOTIDE SEQUENCE [LARGE SCALE GENOMIC DNA]</scope>
    <source>
        <strain evidence="2 3">BIOML-A266</strain>
    </source>
</reference>
<proteinExistence type="predicted"/>
<dbReference type="AlphaFoldDB" id="A0A5B3GYW6"/>
<evidence type="ECO:0000313" key="2">
    <source>
        <dbReference type="EMBL" id="KAA2378596.1"/>
    </source>
</evidence>
<evidence type="ECO:0000259" key="1">
    <source>
        <dbReference type="Pfam" id="PF09992"/>
    </source>
</evidence>
<sequence>MKKYLLLISTAILASCSQGNRDWEPDRSNSCQIIISGDPTIFECAVAVPYRITNEAASKMSDHGLCWNTSGNPTLDDNFASGPNMPENGDDIRQYISGADLDNGQTYYFRAYITANGNTQYSQEVSAQLSGSTLASIELEWVRRSETALPTGIEVYETTSQLDGHEFRAWYAIADCTGNIELRVQKPDGGAQRLADQFTDDCYVLLNGGYFNFGTSAHDGIFIADGISTGTISAQSGDWGGGSAKDYRYNVTRSIFGVDADGHPAFYWAGTAETGQNHFYARPMTSVRYEAQYPAPNEHCPSAPVAWTPRYALSCGPMLLKHGRLMVGSDLDKDQYPVTDWEMWDWALASADYCRAQSAVGCMADGRIVLFTCGLNGEYGTASGGATLKQVAAILKGLGCIDAMKLDGGGSSGMRLSDGTDSSVSTRAVVSTLGFFSSSRQ</sequence>
<name>A0A5B3GYW6_9BACT</name>
<dbReference type="PANTHER" id="PTHR40446:SF2">
    <property type="entry name" value="N-ACETYLGLUCOSAMINE-1-PHOSPHODIESTER ALPHA-N-ACETYLGLUCOSAMINIDASE"/>
    <property type="match status" value="1"/>
</dbReference>
<evidence type="ECO:0000313" key="3">
    <source>
        <dbReference type="Proteomes" id="UP000322940"/>
    </source>
</evidence>
<protein>
    <submittedName>
        <fullName evidence="2">Phosphodiester glycosidase family protein</fullName>
    </submittedName>
</protein>
<feature type="domain" description="Phosphodiester glycosidase" evidence="1">
    <location>
        <begin position="205"/>
        <end position="435"/>
    </location>
</feature>
<dbReference type="RefSeq" id="WP_130065129.1">
    <property type="nucleotide sequence ID" value="NZ_RCXC01000008.1"/>
</dbReference>
<comment type="caution">
    <text evidence="2">The sequence shown here is derived from an EMBL/GenBank/DDBJ whole genome shotgun (WGS) entry which is preliminary data.</text>
</comment>